<dbReference type="EMBL" id="LGKN01000009">
    <property type="protein sequence ID" value="KPL86471.1"/>
    <property type="molecule type" value="Genomic_DNA"/>
</dbReference>
<dbReference type="AlphaFoldDB" id="A0A0P6Y3L0"/>
<name>A0A0P6Y3L0_9CHLR</name>
<sequence length="90" mass="10351">MRRIKAVNGFNQAQVAFLNQVGQGDTALYIAAGNVDDEENVAFDEPLPRFAPSFGRFMQRFRRFPRFQTGLRFAPRQHVSNQTGFIVMRQ</sequence>
<protein>
    <submittedName>
        <fullName evidence="1">Uncharacterized protein</fullName>
    </submittedName>
</protein>
<evidence type="ECO:0000313" key="2">
    <source>
        <dbReference type="Proteomes" id="UP000050502"/>
    </source>
</evidence>
<evidence type="ECO:0000313" key="1">
    <source>
        <dbReference type="EMBL" id="KPL86471.1"/>
    </source>
</evidence>
<dbReference type="Proteomes" id="UP000050502">
    <property type="component" value="Unassembled WGS sequence"/>
</dbReference>
<reference evidence="1 2" key="1">
    <citation type="submission" date="2015-07" db="EMBL/GenBank/DDBJ databases">
        <title>Whole genome sequence of Ardenticatena maritima DSM 23922.</title>
        <authorList>
            <person name="Hemp J."/>
            <person name="Ward L.M."/>
            <person name="Pace L.A."/>
            <person name="Fischer W.W."/>
        </authorList>
    </citation>
    <scope>NUCLEOTIDE SEQUENCE [LARGE SCALE GENOMIC DNA]</scope>
    <source>
        <strain evidence="1 2">110S</strain>
    </source>
</reference>
<accession>A0A0P6Y3L0</accession>
<organism evidence="1 2">
    <name type="scientific">Ardenticatena maritima</name>
    <dbReference type="NCBI Taxonomy" id="872965"/>
    <lineage>
        <taxon>Bacteria</taxon>
        <taxon>Bacillati</taxon>
        <taxon>Chloroflexota</taxon>
        <taxon>Ardenticatenia</taxon>
        <taxon>Ardenticatenales</taxon>
        <taxon>Ardenticatenaceae</taxon>
        <taxon>Ardenticatena</taxon>
    </lineage>
</organism>
<proteinExistence type="predicted"/>
<gene>
    <name evidence="1" type="ORF">SE16_14415</name>
</gene>
<comment type="caution">
    <text evidence="1">The sequence shown here is derived from an EMBL/GenBank/DDBJ whole genome shotgun (WGS) entry which is preliminary data.</text>
</comment>